<dbReference type="GO" id="GO:0008276">
    <property type="term" value="F:protein methyltransferase activity"/>
    <property type="evidence" value="ECO:0007669"/>
    <property type="project" value="InterPro"/>
</dbReference>
<evidence type="ECO:0000259" key="6">
    <source>
        <dbReference type="Pfam" id="PF00590"/>
    </source>
</evidence>
<reference evidence="7 8" key="1">
    <citation type="submission" date="2018-03" db="EMBL/GenBank/DDBJ databases">
        <authorList>
            <person name="Keele B.F."/>
        </authorList>
    </citation>
    <scope>NUCLEOTIDE SEQUENCE [LARGE SCALE GENOMIC DNA]</scope>
    <source>
        <strain evidence="7 8">CECT 8626</strain>
    </source>
</reference>
<keyword evidence="8" id="KW-1185">Reference proteome</keyword>
<dbReference type="UniPathway" id="UPA00148"/>
<proteinExistence type="predicted"/>
<dbReference type="CDD" id="cd11644">
    <property type="entry name" value="Precorrin-6Y-MT"/>
    <property type="match status" value="1"/>
</dbReference>
<dbReference type="GO" id="GO:0046025">
    <property type="term" value="F:precorrin-6Y C5,15-methyltransferase (decarboxylating) activity"/>
    <property type="evidence" value="ECO:0007669"/>
    <property type="project" value="UniProtKB-EC"/>
</dbReference>
<dbReference type="Proteomes" id="UP000244924">
    <property type="component" value="Unassembled WGS sequence"/>
</dbReference>
<organism evidence="7 8">
    <name type="scientific">Albidovulum aquaemixtae</name>
    <dbReference type="NCBI Taxonomy" id="1542388"/>
    <lineage>
        <taxon>Bacteria</taxon>
        <taxon>Pseudomonadati</taxon>
        <taxon>Pseudomonadota</taxon>
        <taxon>Alphaproteobacteria</taxon>
        <taxon>Rhodobacterales</taxon>
        <taxon>Paracoccaceae</taxon>
        <taxon>Albidovulum</taxon>
    </lineage>
</organism>
<evidence type="ECO:0000256" key="2">
    <source>
        <dbReference type="ARBA" id="ARBA00022573"/>
    </source>
</evidence>
<sequence length="395" mass="41780">MSDPWLVIVGLGEDGVSGLSEASRAAIRAADIIFGGPRHLELVGAGDRGREWPVPFKIDPVLAEKGRNVVVLASGDPFWLGAGGSLSAHLEPGEWTAHPAPSTFSLAASRLGWRLEDTICLGLHAAPFERLVPVLGRGVRAVCLVRDGAAVGALSKWLSDRGFGPSRLVAMEALGGPRERVRETVAHDYALSDVAHPVAVAIDTDGAVGLPRASGLPDDCFTHDGQITKRPIRALTLSALAPRPGEVLWDLGAGSGSISVEWCLSAPGTTAQAVEARADRSANIRTNAAAFGLSHRLEVHESAWPEGLKALPEPDAVFVGGGMHFAGIESVWKRLRDGGRLVVNAVTLESEALLAQLQVDRGGSLLRYEVAISAPLGRMRGWEPLRPVVQWSVVK</sequence>
<name>A0A2R8BK88_9RHOB</name>
<dbReference type="NCBIfam" id="TIGR02467">
    <property type="entry name" value="CbiE"/>
    <property type="match status" value="1"/>
</dbReference>
<keyword evidence="5" id="KW-0949">S-adenosyl-L-methionine</keyword>
<dbReference type="SUPFAM" id="SSF53790">
    <property type="entry name" value="Tetrapyrrole methylase"/>
    <property type="match status" value="1"/>
</dbReference>
<dbReference type="InterPro" id="IPR000878">
    <property type="entry name" value="4pyrrol_Mease"/>
</dbReference>
<evidence type="ECO:0000256" key="3">
    <source>
        <dbReference type="ARBA" id="ARBA00022603"/>
    </source>
</evidence>
<gene>
    <name evidence="7" type="primary">cobL</name>
    <name evidence="7" type="ORF">DEA8626_02854</name>
</gene>
<evidence type="ECO:0000313" key="7">
    <source>
        <dbReference type="EMBL" id="SPH23784.1"/>
    </source>
</evidence>
<keyword evidence="4 7" id="KW-0808">Transferase</keyword>
<dbReference type="GO" id="GO:0009236">
    <property type="term" value="P:cobalamin biosynthetic process"/>
    <property type="evidence" value="ECO:0007669"/>
    <property type="project" value="UniProtKB-UniPathway"/>
</dbReference>
<dbReference type="GO" id="GO:0032259">
    <property type="term" value="P:methylation"/>
    <property type="evidence" value="ECO:0007669"/>
    <property type="project" value="UniProtKB-KW"/>
</dbReference>
<dbReference type="InterPro" id="IPR035996">
    <property type="entry name" value="4pyrrol_Methylase_sf"/>
</dbReference>
<dbReference type="AlphaFoldDB" id="A0A2R8BK88"/>
<dbReference type="OrthoDB" id="9787825at2"/>
<dbReference type="Gene3D" id="3.40.1010.10">
    <property type="entry name" value="Cobalt-precorrin-4 Transmethylase, Domain 1"/>
    <property type="match status" value="1"/>
</dbReference>
<dbReference type="InterPro" id="IPR029063">
    <property type="entry name" value="SAM-dependent_MTases_sf"/>
</dbReference>
<dbReference type="NCBIfam" id="TIGR02469">
    <property type="entry name" value="CbiT"/>
    <property type="match status" value="1"/>
</dbReference>
<accession>A0A2R8BK88</accession>
<feature type="domain" description="Tetrapyrrole methylase" evidence="6">
    <location>
        <begin position="6"/>
        <end position="186"/>
    </location>
</feature>
<dbReference type="InterPro" id="IPR006365">
    <property type="entry name" value="Cbl_synth_CobL"/>
</dbReference>
<dbReference type="PANTHER" id="PTHR43182">
    <property type="entry name" value="COBALT-PRECORRIN-6B C(15)-METHYLTRANSFERASE (DECARBOXYLATING)"/>
    <property type="match status" value="1"/>
</dbReference>
<dbReference type="EMBL" id="OMOQ01000002">
    <property type="protein sequence ID" value="SPH23784.1"/>
    <property type="molecule type" value="Genomic_DNA"/>
</dbReference>
<evidence type="ECO:0000256" key="4">
    <source>
        <dbReference type="ARBA" id="ARBA00022679"/>
    </source>
</evidence>
<evidence type="ECO:0000313" key="8">
    <source>
        <dbReference type="Proteomes" id="UP000244924"/>
    </source>
</evidence>
<evidence type="ECO:0000256" key="5">
    <source>
        <dbReference type="ARBA" id="ARBA00022691"/>
    </source>
</evidence>
<dbReference type="InterPro" id="IPR014008">
    <property type="entry name" value="Cbl_synth_MTase_CbiT"/>
</dbReference>
<dbReference type="InterPro" id="IPR012818">
    <property type="entry name" value="CbiE"/>
</dbReference>
<keyword evidence="3 7" id="KW-0489">Methyltransferase</keyword>
<dbReference type="EC" id="2.1.1.132" evidence="7"/>
<evidence type="ECO:0000256" key="1">
    <source>
        <dbReference type="ARBA" id="ARBA00004953"/>
    </source>
</evidence>
<dbReference type="RefSeq" id="WP_108853863.1">
    <property type="nucleotide sequence ID" value="NZ_OMOQ01000002.1"/>
</dbReference>
<dbReference type="Pfam" id="PF00590">
    <property type="entry name" value="TP_methylase"/>
    <property type="match status" value="1"/>
</dbReference>
<dbReference type="Gene3D" id="3.40.50.150">
    <property type="entry name" value="Vaccinia Virus protein VP39"/>
    <property type="match status" value="1"/>
</dbReference>
<dbReference type="PIRSF" id="PIRSF036428">
    <property type="entry name" value="CobL"/>
    <property type="match status" value="1"/>
</dbReference>
<dbReference type="InterPro" id="IPR050714">
    <property type="entry name" value="Cobalamin_biosynth_MTase"/>
</dbReference>
<dbReference type="InterPro" id="IPR014777">
    <property type="entry name" value="4pyrrole_Mease_sub1"/>
</dbReference>
<dbReference type="SUPFAM" id="SSF53335">
    <property type="entry name" value="S-adenosyl-L-methionine-dependent methyltransferases"/>
    <property type="match status" value="1"/>
</dbReference>
<comment type="pathway">
    <text evidence="1">Cofactor biosynthesis; adenosylcobalamin biosynthesis.</text>
</comment>
<dbReference type="PANTHER" id="PTHR43182:SF1">
    <property type="entry name" value="COBALT-PRECORRIN-7 C(5)-METHYLTRANSFERASE"/>
    <property type="match status" value="1"/>
</dbReference>
<keyword evidence="2" id="KW-0169">Cobalamin biosynthesis</keyword>
<protein>
    <submittedName>
        <fullName evidence="7">Precorrin-6Y C(5,15)-methyltransferase [decarboxylating]</fullName>
        <ecNumber evidence="7">2.1.1.132</ecNumber>
    </submittedName>
</protein>